<sequence>MPLLTHRLSRRFFVKGASAAAAAGALTLQAQAAQADEAPANLAPATEETKGPRLVIQRATITETGMTVNYTAHGLREFLTEGTTLTVRHGYVRNDSFETLRSWPLTPEFDGDADSFSGSDQFPIELMQGEGVDHALQLDICSDPWGQEITHQIAARIPLAETKILKTSFEDVPDNHPFAEDIRMANQKKWLMPNPQTGAFEPDRPVTREELIALLNHAAGHAGVSENSDVAPFADAAGRPTANALHWARDRKITEPLTGGDKIDPTAPVSHEELAAVLFQYNAEVQLTEMKEGTGSRFRDVLGAGTLHRYVAWAGANDIVLDASGVFNPTAPTTRAELARFIRRYKLQNLLFTDFSYVS</sequence>
<feature type="chain" id="PRO_5039662997" evidence="1">
    <location>
        <begin position="33"/>
        <end position="359"/>
    </location>
</feature>
<evidence type="ECO:0000259" key="2">
    <source>
        <dbReference type="PROSITE" id="PS51272"/>
    </source>
</evidence>
<feature type="domain" description="SLH" evidence="2">
    <location>
        <begin position="165"/>
        <end position="229"/>
    </location>
</feature>
<keyword evidence="1" id="KW-0732">Signal</keyword>
<dbReference type="Pfam" id="PF00395">
    <property type="entry name" value="SLH"/>
    <property type="match status" value="2"/>
</dbReference>
<proteinExistence type="predicted"/>
<dbReference type="PATRIC" id="fig|43675.28.peg.76"/>
<dbReference type="InterPro" id="IPR006311">
    <property type="entry name" value="TAT_signal"/>
</dbReference>
<dbReference type="PROSITE" id="PS51318">
    <property type="entry name" value="TAT"/>
    <property type="match status" value="1"/>
</dbReference>
<reference evidence="4" key="1">
    <citation type="submission" date="2015-08" db="EMBL/GenBank/DDBJ databases">
        <title>Complete genome sequence of Rothia mucilaginosa strain NUM-Rm6536.</title>
        <authorList>
            <person name="Nambu T."/>
        </authorList>
    </citation>
    <scope>NUCLEOTIDE SEQUENCE [LARGE SCALE GENOMIC DNA]</scope>
    <source>
        <strain evidence="4">NUM-Rm6536</strain>
    </source>
</reference>
<dbReference type="Proteomes" id="UP000066203">
    <property type="component" value="Chromosome"/>
</dbReference>
<protein>
    <submittedName>
        <fullName evidence="3">Predicted nucleic acid-binding protein</fullName>
    </submittedName>
</protein>
<dbReference type="AlphaFoldDB" id="A0A0K2RXL8"/>
<feature type="signal peptide" evidence="1">
    <location>
        <begin position="1"/>
        <end position="32"/>
    </location>
</feature>
<dbReference type="RefSeq" id="WP_060823588.1">
    <property type="nucleotide sequence ID" value="NZ_AP014938.1"/>
</dbReference>
<gene>
    <name evidence="3" type="ORF">RM6536_0075</name>
</gene>
<evidence type="ECO:0000256" key="1">
    <source>
        <dbReference type="SAM" id="SignalP"/>
    </source>
</evidence>
<dbReference type="EMBL" id="AP014938">
    <property type="protein sequence ID" value="BAS19322.1"/>
    <property type="molecule type" value="Genomic_DNA"/>
</dbReference>
<organism evidence="3">
    <name type="scientific">Rothia mucilaginosa</name>
    <dbReference type="NCBI Taxonomy" id="43675"/>
    <lineage>
        <taxon>Bacteria</taxon>
        <taxon>Bacillati</taxon>
        <taxon>Actinomycetota</taxon>
        <taxon>Actinomycetes</taxon>
        <taxon>Micrococcales</taxon>
        <taxon>Micrococcaceae</taxon>
        <taxon>Rothia</taxon>
    </lineage>
</organism>
<dbReference type="InterPro" id="IPR001119">
    <property type="entry name" value="SLH_dom"/>
</dbReference>
<evidence type="ECO:0000313" key="3">
    <source>
        <dbReference type="EMBL" id="BAS19322.1"/>
    </source>
</evidence>
<name>A0A0K2RXL8_9MICC</name>
<accession>A0A0K2RXL8</accession>
<evidence type="ECO:0000313" key="4">
    <source>
        <dbReference type="Proteomes" id="UP000066203"/>
    </source>
</evidence>
<dbReference type="PROSITE" id="PS51272">
    <property type="entry name" value="SLH"/>
    <property type="match status" value="1"/>
</dbReference>